<dbReference type="Proteomes" id="UP000236544">
    <property type="component" value="Unassembled WGS sequence"/>
</dbReference>
<protein>
    <submittedName>
        <fullName evidence="2">LAQU0S14e02168g1_1</fullName>
    </submittedName>
</protein>
<proteinExistence type="inferred from homology"/>
<dbReference type="GO" id="GO:0051537">
    <property type="term" value="F:2 iron, 2 sulfur cluster binding"/>
    <property type="evidence" value="ECO:0007669"/>
    <property type="project" value="InterPro"/>
</dbReference>
<dbReference type="AlphaFoldDB" id="A0A0P1KVC0"/>
<dbReference type="InterPro" id="IPR002634">
    <property type="entry name" value="BolA"/>
</dbReference>
<comment type="similarity">
    <text evidence="1">Belongs to the BolA/IbaG family.</text>
</comment>
<name>A0A0P1KVC0_9SACH</name>
<reference evidence="3" key="1">
    <citation type="submission" date="2015-10" db="EMBL/GenBank/DDBJ databases">
        <authorList>
            <person name="Devillers H."/>
        </authorList>
    </citation>
    <scope>NUCLEOTIDE SEQUENCE [LARGE SCALE GENOMIC DNA]</scope>
</reference>
<dbReference type="EMBL" id="LN890536">
    <property type="protein sequence ID" value="CUS24187.1"/>
    <property type="molecule type" value="Genomic_DNA"/>
</dbReference>
<dbReference type="OrthoDB" id="4983at2759"/>
<evidence type="ECO:0000256" key="1">
    <source>
        <dbReference type="RuleBase" id="RU003860"/>
    </source>
</evidence>
<dbReference type="GO" id="GO:0051604">
    <property type="term" value="P:protein maturation"/>
    <property type="evidence" value="ECO:0007669"/>
    <property type="project" value="InterPro"/>
</dbReference>
<keyword evidence="3" id="KW-1185">Reference proteome</keyword>
<dbReference type="PANTHER" id="PTHR12735">
    <property type="entry name" value="BOLA-LIKE PROTEIN-RELATED"/>
    <property type="match status" value="1"/>
</dbReference>
<dbReference type="Gene3D" id="3.30.300.90">
    <property type="entry name" value="BolA-like"/>
    <property type="match status" value="1"/>
</dbReference>
<gene>
    <name evidence="2" type="ORF">LAQU0_S14e02168g</name>
</gene>
<dbReference type="Pfam" id="PF01722">
    <property type="entry name" value="BolA"/>
    <property type="match status" value="1"/>
</dbReference>
<evidence type="ECO:0000313" key="3">
    <source>
        <dbReference type="Proteomes" id="UP000236544"/>
    </source>
</evidence>
<dbReference type="GO" id="GO:0006879">
    <property type="term" value="P:intracellular iron ion homeostasis"/>
    <property type="evidence" value="ECO:0007669"/>
    <property type="project" value="InterPro"/>
</dbReference>
<organism evidence="2 3">
    <name type="scientific">Lachancea quebecensis</name>
    <dbReference type="NCBI Taxonomy" id="1654605"/>
    <lineage>
        <taxon>Eukaryota</taxon>
        <taxon>Fungi</taxon>
        <taxon>Dikarya</taxon>
        <taxon>Ascomycota</taxon>
        <taxon>Saccharomycotina</taxon>
        <taxon>Saccharomycetes</taxon>
        <taxon>Saccharomycetales</taxon>
        <taxon>Saccharomycetaceae</taxon>
        <taxon>Lachancea</taxon>
    </lineage>
</organism>
<dbReference type="PIRSF" id="PIRSF003113">
    <property type="entry name" value="BolA"/>
    <property type="match status" value="1"/>
</dbReference>
<dbReference type="InterPro" id="IPR045115">
    <property type="entry name" value="BOL2"/>
</dbReference>
<dbReference type="GO" id="GO:0005829">
    <property type="term" value="C:cytosol"/>
    <property type="evidence" value="ECO:0007669"/>
    <property type="project" value="TreeGrafter"/>
</dbReference>
<sequence>MSVSQQVLKDKLHASIGDIYNIIITDTSNGCGQSFDVIVVSDTFEGKNKLQRCRLVNGALKEEVAQIHAFGCKCFTTGEWSKLVV</sequence>
<dbReference type="GO" id="GO:0005634">
    <property type="term" value="C:nucleus"/>
    <property type="evidence" value="ECO:0007669"/>
    <property type="project" value="TreeGrafter"/>
</dbReference>
<dbReference type="SUPFAM" id="SSF82657">
    <property type="entry name" value="BolA-like"/>
    <property type="match status" value="1"/>
</dbReference>
<evidence type="ECO:0000313" key="2">
    <source>
        <dbReference type="EMBL" id="CUS24187.1"/>
    </source>
</evidence>
<dbReference type="InterPro" id="IPR036065">
    <property type="entry name" value="BolA-like_sf"/>
</dbReference>
<accession>A0A0P1KVC0</accession>
<dbReference type="PANTHER" id="PTHR12735:SF27">
    <property type="entry name" value="BOLA-LIKE PROTEIN 2"/>
    <property type="match status" value="1"/>
</dbReference>